<dbReference type="SUPFAM" id="SSF51735">
    <property type="entry name" value="NAD(P)-binding Rossmann-fold domains"/>
    <property type="match status" value="1"/>
</dbReference>
<evidence type="ECO:0000256" key="2">
    <source>
        <dbReference type="ARBA" id="ARBA00022490"/>
    </source>
</evidence>
<sequence length="236" mass="25289">MRIAIVTGGSKGLGSALCTQLSNQGFLVIEFSRSAPHAYSFHLDLAQPEAARKSTQLSLQSIDPKKCNELLLINNAGTLTPIGPIWQKSPVDVVANLNTNFTAAILVISEVMRHFRDAPCRKLIVNVTSGAAIKGYAGWSLYCAAKAAMEGFVRALAAEEQHQDQPFVCVSIDPGVIDTEMQALIRATSVADFPDVERFTKRKQDGGLSSPESVAAAIIKLMALDLKAGGRYDAEA</sequence>
<dbReference type="InterPro" id="IPR036291">
    <property type="entry name" value="NAD(P)-bd_dom_sf"/>
</dbReference>
<dbReference type="Proteomes" id="UP001606099">
    <property type="component" value="Unassembled WGS sequence"/>
</dbReference>
<dbReference type="RefSeq" id="WP_394458731.1">
    <property type="nucleotide sequence ID" value="NZ_JBIGHZ010000001.1"/>
</dbReference>
<evidence type="ECO:0000313" key="7">
    <source>
        <dbReference type="Proteomes" id="UP001606099"/>
    </source>
</evidence>
<dbReference type="PROSITE" id="PS00061">
    <property type="entry name" value="ADH_SHORT"/>
    <property type="match status" value="1"/>
</dbReference>
<keyword evidence="3" id="KW-0521">NADP</keyword>
<keyword evidence="2" id="KW-0963">Cytoplasm</keyword>
<evidence type="ECO:0000256" key="5">
    <source>
        <dbReference type="RuleBase" id="RU000363"/>
    </source>
</evidence>
<dbReference type="InterPro" id="IPR051721">
    <property type="entry name" value="Biopterin_syn/organic_redct"/>
</dbReference>
<dbReference type="Gene3D" id="3.40.50.720">
    <property type="entry name" value="NAD(P)-binding Rossmann-like Domain"/>
    <property type="match status" value="1"/>
</dbReference>
<dbReference type="PRINTS" id="PR00080">
    <property type="entry name" value="SDRFAMILY"/>
</dbReference>
<dbReference type="EMBL" id="JBIGHZ010000001">
    <property type="protein sequence ID" value="MFG6447364.1"/>
    <property type="molecule type" value="Genomic_DNA"/>
</dbReference>
<evidence type="ECO:0000256" key="3">
    <source>
        <dbReference type="ARBA" id="ARBA00022857"/>
    </source>
</evidence>
<gene>
    <name evidence="6" type="ORF">ACG0Z6_03800</name>
</gene>
<keyword evidence="7" id="KW-1185">Reference proteome</keyword>
<keyword evidence="4" id="KW-0560">Oxidoreductase</keyword>
<comment type="subcellular location">
    <subcellularLocation>
        <location evidence="1">Cytoplasm</location>
    </subcellularLocation>
</comment>
<dbReference type="Pfam" id="PF00106">
    <property type="entry name" value="adh_short"/>
    <property type="match status" value="1"/>
</dbReference>
<protein>
    <submittedName>
        <fullName evidence="6">SDR family NAD(P)-dependent oxidoreductase</fullName>
    </submittedName>
</protein>
<name>A0ABW7FSQ7_9BURK</name>
<dbReference type="PRINTS" id="PR00081">
    <property type="entry name" value="GDHRDH"/>
</dbReference>
<dbReference type="PANTHER" id="PTHR44085:SF2">
    <property type="entry name" value="SEPIAPTERIN REDUCTASE"/>
    <property type="match status" value="1"/>
</dbReference>
<comment type="similarity">
    <text evidence="5">Belongs to the short-chain dehydrogenases/reductases (SDR) family.</text>
</comment>
<accession>A0ABW7FSQ7</accession>
<dbReference type="PANTHER" id="PTHR44085">
    <property type="entry name" value="SEPIAPTERIN REDUCTASE"/>
    <property type="match status" value="1"/>
</dbReference>
<dbReference type="InterPro" id="IPR020904">
    <property type="entry name" value="Sc_DH/Rdtase_CS"/>
</dbReference>
<reference evidence="6 7" key="1">
    <citation type="submission" date="2024-08" db="EMBL/GenBank/DDBJ databases">
        <authorList>
            <person name="Lu H."/>
        </authorList>
    </citation>
    <scope>NUCLEOTIDE SEQUENCE [LARGE SCALE GENOMIC DNA]</scope>
    <source>
        <strain evidence="6 7">BYS180W</strain>
    </source>
</reference>
<proteinExistence type="inferred from homology"/>
<organism evidence="6 7">
    <name type="scientific">Roseateles rivi</name>
    <dbReference type="NCBI Taxonomy" id="3299028"/>
    <lineage>
        <taxon>Bacteria</taxon>
        <taxon>Pseudomonadati</taxon>
        <taxon>Pseudomonadota</taxon>
        <taxon>Betaproteobacteria</taxon>
        <taxon>Burkholderiales</taxon>
        <taxon>Sphaerotilaceae</taxon>
        <taxon>Roseateles</taxon>
    </lineage>
</organism>
<evidence type="ECO:0000313" key="6">
    <source>
        <dbReference type="EMBL" id="MFG6447364.1"/>
    </source>
</evidence>
<evidence type="ECO:0000256" key="1">
    <source>
        <dbReference type="ARBA" id="ARBA00004496"/>
    </source>
</evidence>
<comment type="caution">
    <text evidence="6">The sequence shown here is derived from an EMBL/GenBank/DDBJ whole genome shotgun (WGS) entry which is preliminary data.</text>
</comment>
<evidence type="ECO:0000256" key="4">
    <source>
        <dbReference type="ARBA" id="ARBA00023002"/>
    </source>
</evidence>
<dbReference type="InterPro" id="IPR002347">
    <property type="entry name" value="SDR_fam"/>
</dbReference>